<organism evidence="3 4">
    <name type="scientific">Oceanobacillus halophilus</name>
    <dbReference type="NCBI Taxonomy" id="930130"/>
    <lineage>
        <taxon>Bacteria</taxon>
        <taxon>Bacillati</taxon>
        <taxon>Bacillota</taxon>
        <taxon>Bacilli</taxon>
        <taxon>Bacillales</taxon>
        <taxon>Bacillaceae</taxon>
        <taxon>Oceanobacillus</taxon>
    </lineage>
</organism>
<comment type="caution">
    <text evidence="3">The sequence shown here is derived from an EMBL/GenBank/DDBJ whole genome shotgun (WGS) entry which is preliminary data.</text>
</comment>
<dbReference type="CDD" id="cd02440">
    <property type="entry name" value="AdoMet_MTases"/>
    <property type="match status" value="1"/>
</dbReference>
<protein>
    <submittedName>
        <fullName evidence="3">Class I SAM-dependent methyltransferase</fullName>
    </submittedName>
</protein>
<evidence type="ECO:0000313" key="4">
    <source>
        <dbReference type="Proteomes" id="UP000269301"/>
    </source>
</evidence>
<dbReference type="Pfam" id="PF08241">
    <property type="entry name" value="Methyltransf_11"/>
    <property type="match status" value="1"/>
</dbReference>
<accession>A0A494ZTZ0</accession>
<feature type="domain" description="Methyltransferase type 11" evidence="2">
    <location>
        <begin position="36"/>
        <end position="132"/>
    </location>
</feature>
<dbReference type="PANTHER" id="PTHR44068">
    <property type="entry name" value="ZGC:194242"/>
    <property type="match status" value="1"/>
</dbReference>
<sequence length="235" mass="26491">MNCIAELGVGGAHPGGLKLTKEVLKKEKIVASTKLLDAGCGTGQTAAYIANKYGCQVTALDYNTVVLEKAKARFRSMKLPVHVHAKRGNIEDLDFADNSFHIVLSESVLGFTDADKSISECSRILKEPGTLLAIEMVLEDSISDVDNLSEITHFYGIPHLKTTEEWINMYRNAGFKHIQVDKYKPNLESHNLENSPDFSLSDEIDDQLFDVLRKHHYYMKKYDNILGFRIFYCNK</sequence>
<evidence type="ECO:0000256" key="1">
    <source>
        <dbReference type="ARBA" id="ARBA00022679"/>
    </source>
</evidence>
<dbReference type="Proteomes" id="UP000269301">
    <property type="component" value="Unassembled WGS sequence"/>
</dbReference>
<name>A0A494ZTZ0_9BACI</name>
<reference evidence="3 4" key="1">
    <citation type="journal article" date="2016" name="Int. J. Syst. Evol. Microbiol.">
        <title>Oceanobacillus halophilus sp. nov., a novel moderately halophilic bacterium from a hypersaline lake.</title>
        <authorList>
            <person name="Amoozegar M.A."/>
            <person name="Bagheri M."/>
            <person name="Makhdoumi A."/>
            <person name="Nikou M.M."/>
            <person name="Fazeli S.A.S."/>
            <person name="Schumann P."/>
            <person name="Sproer C."/>
            <person name="Sanchez-Porro C."/>
            <person name="Ventosa A."/>
        </authorList>
    </citation>
    <scope>NUCLEOTIDE SEQUENCE [LARGE SCALE GENOMIC DNA]</scope>
    <source>
        <strain evidence="3 4">DSM 23996</strain>
    </source>
</reference>
<keyword evidence="4" id="KW-1185">Reference proteome</keyword>
<dbReference type="GO" id="GO:0032259">
    <property type="term" value="P:methylation"/>
    <property type="evidence" value="ECO:0007669"/>
    <property type="project" value="UniProtKB-KW"/>
</dbReference>
<dbReference type="GO" id="GO:0008757">
    <property type="term" value="F:S-adenosylmethionine-dependent methyltransferase activity"/>
    <property type="evidence" value="ECO:0007669"/>
    <property type="project" value="InterPro"/>
</dbReference>
<dbReference type="InterPro" id="IPR029063">
    <property type="entry name" value="SAM-dependent_MTases_sf"/>
</dbReference>
<dbReference type="OrthoDB" id="43862at2"/>
<dbReference type="InterPro" id="IPR050447">
    <property type="entry name" value="Erg6_SMT_methyltransf"/>
</dbReference>
<gene>
    <name evidence="3" type="ORF">D8M06_17165</name>
</gene>
<dbReference type="AlphaFoldDB" id="A0A494ZTZ0"/>
<evidence type="ECO:0000313" key="3">
    <source>
        <dbReference type="EMBL" id="RKQ29699.1"/>
    </source>
</evidence>
<proteinExistence type="predicted"/>
<keyword evidence="1 3" id="KW-0808">Transferase</keyword>
<dbReference type="Gene3D" id="3.40.50.150">
    <property type="entry name" value="Vaccinia Virus protein VP39"/>
    <property type="match status" value="1"/>
</dbReference>
<dbReference type="InterPro" id="IPR013216">
    <property type="entry name" value="Methyltransf_11"/>
</dbReference>
<evidence type="ECO:0000259" key="2">
    <source>
        <dbReference type="Pfam" id="PF08241"/>
    </source>
</evidence>
<dbReference type="EMBL" id="RBZP01000022">
    <property type="protein sequence ID" value="RKQ29699.1"/>
    <property type="molecule type" value="Genomic_DNA"/>
</dbReference>
<dbReference type="SUPFAM" id="SSF53335">
    <property type="entry name" value="S-adenosyl-L-methionine-dependent methyltransferases"/>
    <property type="match status" value="1"/>
</dbReference>
<keyword evidence="3" id="KW-0489">Methyltransferase</keyword>
<dbReference type="PANTHER" id="PTHR44068:SF11">
    <property type="entry name" value="GERANYL DIPHOSPHATE 2-C-METHYLTRANSFERASE"/>
    <property type="match status" value="1"/>
</dbReference>